<proteinExistence type="predicted"/>
<dbReference type="AlphaFoldDB" id="A0A835CB09"/>
<dbReference type="Proteomes" id="UP000634136">
    <property type="component" value="Unassembled WGS sequence"/>
</dbReference>
<organism evidence="1 2">
    <name type="scientific">Senna tora</name>
    <dbReference type="NCBI Taxonomy" id="362788"/>
    <lineage>
        <taxon>Eukaryota</taxon>
        <taxon>Viridiplantae</taxon>
        <taxon>Streptophyta</taxon>
        <taxon>Embryophyta</taxon>
        <taxon>Tracheophyta</taxon>
        <taxon>Spermatophyta</taxon>
        <taxon>Magnoliopsida</taxon>
        <taxon>eudicotyledons</taxon>
        <taxon>Gunneridae</taxon>
        <taxon>Pentapetalae</taxon>
        <taxon>rosids</taxon>
        <taxon>fabids</taxon>
        <taxon>Fabales</taxon>
        <taxon>Fabaceae</taxon>
        <taxon>Caesalpinioideae</taxon>
        <taxon>Cassia clade</taxon>
        <taxon>Senna</taxon>
    </lineage>
</organism>
<accession>A0A835CB09</accession>
<protein>
    <submittedName>
        <fullName evidence="1">Uncharacterized protein</fullName>
    </submittedName>
</protein>
<evidence type="ECO:0000313" key="1">
    <source>
        <dbReference type="EMBL" id="KAF7835261.1"/>
    </source>
</evidence>
<gene>
    <name evidence="1" type="ORF">G2W53_010120</name>
</gene>
<comment type="caution">
    <text evidence="1">The sequence shown here is derived from an EMBL/GenBank/DDBJ whole genome shotgun (WGS) entry which is preliminary data.</text>
</comment>
<dbReference type="EMBL" id="JAAIUW010000004">
    <property type="protein sequence ID" value="KAF7835261.1"/>
    <property type="molecule type" value="Genomic_DNA"/>
</dbReference>
<sequence length="133" mass="15012">MAVLSPGCSFSKHSKAEIIRSGNARRIFIQVLDNREVLFHAVYMLRRLEDFKISNLMVIRRESYRSHCIYPPSFRSLPMAIKGTSDSDAVSSRENLSLNLGLSEFPLSVTTTTTTTTKQEFKVKGAEQKATPR</sequence>
<keyword evidence="2" id="KW-1185">Reference proteome</keyword>
<evidence type="ECO:0000313" key="2">
    <source>
        <dbReference type="Proteomes" id="UP000634136"/>
    </source>
</evidence>
<reference evidence="1" key="1">
    <citation type="submission" date="2020-09" db="EMBL/GenBank/DDBJ databases">
        <title>Genome-Enabled Discovery of Anthraquinone Biosynthesis in Senna tora.</title>
        <authorList>
            <person name="Kang S.-H."/>
            <person name="Pandey R.P."/>
            <person name="Lee C.-M."/>
            <person name="Sim J.-S."/>
            <person name="Jeong J.-T."/>
            <person name="Choi B.-S."/>
            <person name="Jung M."/>
            <person name="Ginzburg D."/>
            <person name="Zhao K."/>
            <person name="Won S.Y."/>
            <person name="Oh T.-J."/>
            <person name="Yu Y."/>
            <person name="Kim N.-H."/>
            <person name="Lee O.R."/>
            <person name="Lee T.-H."/>
            <person name="Bashyal P."/>
            <person name="Kim T.-S."/>
            <person name="Lee W.-H."/>
            <person name="Kawkins C."/>
            <person name="Kim C.-K."/>
            <person name="Kim J.S."/>
            <person name="Ahn B.O."/>
            <person name="Rhee S.Y."/>
            <person name="Sohng J.K."/>
        </authorList>
    </citation>
    <scope>NUCLEOTIDE SEQUENCE</scope>
    <source>
        <tissue evidence="1">Leaf</tissue>
    </source>
</reference>
<name>A0A835CB09_9FABA</name>